<keyword evidence="5" id="KW-1185">Reference proteome</keyword>
<gene>
    <name evidence="4" type="ORF">WOB96_07615</name>
</gene>
<dbReference type="NCBIfam" id="TIGR00254">
    <property type="entry name" value="GGDEF"/>
    <property type="match status" value="1"/>
</dbReference>
<evidence type="ECO:0000313" key="4">
    <source>
        <dbReference type="EMBL" id="MEK8089632.1"/>
    </source>
</evidence>
<dbReference type="SUPFAM" id="SSF141868">
    <property type="entry name" value="EAL domain-like"/>
    <property type="match status" value="1"/>
</dbReference>
<evidence type="ECO:0000259" key="2">
    <source>
        <dbReference type="PROSITE" id="PS50883"/>
    </source>
</evidence>
<dbReference type="Pfam" id="PF00990">
    <property type="entry name" value="GGDEF"/>
    <property type="match status" value="1"/>
</dbReference>
<dbReference type="Gene3D" id="3.30.70.270">
    <property type="match status" value="1"/>
</dbReference>
<evidence type="ECO:0000313" key="5">
    <source>
        <dbReference type="Proteomes" id="UP001446205"/>
    </source>
</evidence>
<reference evidence="4 5" key="1">
    <citation type="submission" date="2024-04" db="EMBL/GenBank/DDBJ databases">
        <authorList>
            <person name="Abashina T."/>
            <person name="Shaikin A."/>
        </authorList>
    </citation>
    <scope>NUCLEOTIDE SEQUENCE [LARGE SCALE GENOMIC DNA]</scope>
    <source>
        <strain evidence="4 5">AAFK</strain>
    </source>
</reference>
<dbReference type="Gene3D" id="3.20.20.450">
    <property type="entry name" value="EAL domain"/>
    <property type="match status" value="1"/>
</dbReference>
<dbReference type="EMBL" id="JBBPCO010000006">
    <property type="protein sequence ID" value="MEK8089632.1"/>
    <property type="molecule type" value="Genomic_DNA"/>
</dbReference>
<evidence type="ECO:0000256" key="1">
    <source>
        <dbReference type="SAM" id="Phobius"/>
    </source>
</evidence>
<feature type="domain" description="EAL" evidence="2">
    <location>
        <begin position="507"/>
        <end position="760"/>
    </location>
</feature>
<dbReference type="PANTHER" id="PTHR44757">
    <property type="entry name" value="DIGUANYLATE CYCLASE DGCP"/>
    <property type="match status" value="1"/>
</dbReference>
<keyword evidence="1" id="KW-0812">Transmembrane</keyword>
<dbReference type="InterPro" id="IPR052155">
    <property type="entry name" value="Biofilm_reg_signaling"/>
</dbReference>
<dbReference type="RefSeq" id="WP_341370685.1">
    <property type="nucleotide sequence ID" value="NZ_JBBPCO010000006.1"/>
</dbReference>
<dbReference type="CDD" id="cd01948">
    <property type="entry name" value="EAL"/>
    <property type="match status" value="1"/>
</dbReference>
<dbReference type="Pfam" id="PF00563">
    <property type="entry name" value="EAL"/>
    <property type="match status" value="1"/>
</dbReference>
<organism evidence="4 5">
    <name type="scientific">Thermithiobacillus plumbiphilus</name>
    <dbReference type="NCBI Taxonomy" id="1729899"/>
    <lineage>
        <taxon>Bacteria</taxon>
        <taxon>Pseudomonadati</taxon>
        <taxon>Pseudomonadota</taxon>
        <taxon>Acidithiobacillia</taxon>
        <taxon>Acidithiobacillales</taxon>
        <taxon>Thermithiobacillaceae</taxon>
        <taxon>Thermithiobacillus</taxon>
    </lineage>
</organism>
<dbReference type="InterPro" id="IPR029787">
    <property type="entry name" value="Nucleotide_cyclase"/>
</dbReference>
<dbReference type="PROSITE" id="PS50883">
    <property type="entry name" value="EAL"/>
    <property type="match status" value="1"/>
</dbReference>
<dbReference type="PANTHER" id="PTHR44757:SF2">
    <property type="entry name" value="BIOFILM ARCHITECTURE MAINTENANCE PROTEIN MBAA"/>
    <property type="match status" value="1"/>
</dbReference>
<dbReference type="CDD" id="cd01949">
    <property type="entry name" value="GGDEF"/>
    <property type="match status" value="1"/>
</dbReference>
<dbReference type="SUPFAM" id="SSF55073">
    <property type="entry name" value="Nucleotide cyclase"/>
    <property type="match status" value="1"/>
</dbReference>
<dbReference type="Gene3D" id="3.30.450.20">
    <property type="entry name" value="PAS domain"/>
    <property type="match status" value="2"/>
</dbReference>
<dbReference type="InterPro" id="IPR035919">
    <property type="entry name" value="EAL_sf"/>
</dbReference>
<dbReference type="InterPro" id="IPR043128">
    <property type="entry name" value="Rev_trsase/Diguanyl_cyclase"/>
</dbReference>
<dbReference type="PROSITE" id="PS50887">
    <property type="entry name" value="GGDEF"/>
    <property type="match status" value="1"/>
</dbReference>
<sequence length="762" mass="86169">MASKKFLGNHPLSQAFRLMSALLLVAMLAYGIYAWFLAKERTLEQLLHLSDFTAKSSEQFFDHYAVALELLGQDLQEHQAMRSPAYAHDLLTRFQQLNPDIATVNVVSTQGQILLSSRVPAGKPLPRSRQPAYFWEDFRKAQQKSDLQIVPPIKSAILKQWVMPLLYPVRDAQGRLQHFLVVTILLKNQQAIWRHLELPSDTAIGLIRDDYYLQSRWPDLGIPEDMYQHSKKGPLTAALEKTPRQVRGTYIGLADIKSTYRFGAFSRLPHYPMAAFVSMPVGKVWKDWFHLIRLPFLLFSLLIMGDFFIYRLSLRRETALEIARQEAQNALLRLSQQDALTKLPNRSYFQDQLRQAMARAERHERLLAVLFLDLDRFKVINDSLGHAHGDQLIQAVAQRLQASMRQSETVARMGGDEFTLLLEDLTTVEEATFAAQRILDCFREPFAVDGRELFVNTSIGIAIYPFDSADCQTLLKNADTAMYRAKELGRNNLQFYAAEMNARADNRLQLENRLRRALERGEYVLHYQPKLDLHSNAIFGVEALLRWESPELGLVSPLDFIPVLEETGLILPVGEWVLSSACRQAVAWQRMGLPLRVAVNLSARQFQQENLAGRIGEILRASGLPAKFLALEITESMVMANPGQVVDTLKQLKSMGISLAMDDFGTGYSSLAYLKNFPIDSLKIDRSFVNELPDNSKDAAIAKTIIALAHNLNLQVIAEGVEHRAQADFLRAHGCDAIQGYLVSRPVPAQQISALLQNSDFA</sequence>
<name>A0ABU9D7Z3_9PROT</name>
<dbReference type="SMART" id="SM00052">
    <property type="entry name" value="EAL"/>
    <property type="match status" value="1"/>
</dbReference>
<comment type="caution">
    <text evidence="4">The sequence shown here is derived from an EMBL/GenBank/DDBJ whole genome shotgun (WGS) entry which is preliminary data.</text>
</comment>
<keyword evidence="1" id="KW-1133">Transmembrane helix</keyword>
<feature type="transmembrane region" description="Helical" evidence="1">
    <location>
        <begin position="288"/>
        <end position="310"/>
    </location>
</feature>
<dbReference type="CDD" id="cd12915">
    <property type="entry name" value="PDC2_DGC_like"/>
    <property type="match status" value="1"/>
</dbReference>
<evidence type="ECO:0000259" key="3">
    <source>
        <dbReference type="PROSITE" id="PS50887"/>
    </source>
</evidence>
<feature type="transmembrane region" description="Helical" evidence="1">
    <location>
        <begin position="15"/>
        <end position="38"/>
    </location>
</feature>
<dbReference type="Proteomes" id="UP001446205">
    <property type="component" value="Unassembled WGS sequence"/>
</dbReference>
<protein>
    <submittedName>
        <fullName evidence="4">EAL domain-containing protein</fullName>
    </submittedName>
</protein>
<accession>A0ABU9D7Z3</accession>
<dbReference type="InterPro" id="IPR000160">
    <property type="entry name" value="GGDEF_dom"/>
</dbReference>
<dbReference type="CDD" id="cd18773">
    <property type="entry name" value="PDC1_HK_sensor"/>
    <property type="match status" value="1"/>
</dbReference>
<keyword evidence="1" id="KW-0472">Membrane</keyword>
<feature type="domain" description="GGDEF" evidence="3">
    <location>
        <begin position="365"/>
        <end position="498"/>
    </location>
</feature>
<dbReference type="InterPro" id="IPR001633">
    <property type="entry name" value="EAL_dom"/>
</dbReference>
<dbReference type="SMART" id="SM00267">
    <property type="entry name" value="GGDEF"/>
    <property type="match status" value="1"/>
</dbReference>
<proteinExistence type="predicted"/>